<dbReference type="KEGG" id="bgok:Pr1d_49680"/>
<proteinExistence type="predicted"/>
<dbReference type="AlphaFoldDB" id="A0A5B9QIT0"/>
<gene>
    <name evidence="4" type="ORF">Pr1d_49680</name>
</gene>
<evidence type="ECO:0000256" key="2">
    <source>
        <dbReference type="SAM" id="Phobius"/>
    </source>
</evidence>
<dbReference type="RefSeq" id="WP_148075826.1">
    <property type="nucleotide sequence ID" value="NZ_CP042913.1"/>
</dbReference>
<sequence length="256" mass="28285">MNYQFAQTRNKTWWYATLLGVILAYVPMTDVTSATNETDDPPNELPAWVVATSPDIGAAGVDPKKSEITITFDRDMQQGMSWTGGPPLFPEVPKGAEAHWRDKRTCVLPVKLKAGKKYRVGINSTSYQNFRSEEDEPVPPTVIYFSTTGMPQIVKMVPENGATDVDPKTKALRVTFNVPMSKGMSWMGGGDKFPELPEGKKAKWSSNGKTCILPVILKPNHEYQLGINSRSHINFQSKSGVPVEPVAYSFKTGEGK</sequence>
<dbReference type="EMBL" id="CP042913">
    <property type="protein sequence ID" value="QEG37622.1"/>
    <property type="molecule type" value="Genomic_DNA"/>
</dbReference>
<keyword evidence="2" id="KW-0472">Membrane</keyword>
<keyword evidence="1" id="KW-0732">Signal</keyword>
<dbReference type="Proteomes" id="UP000323917">
    <property type="component" value="Chromosome"/>
</dbReference>
<evidence type="ECO:0000313" key="4">
    <source>
        <dbReference type="EMBL" id="QEG37622.1"/>
    </source>
</evidence>
<keyword evidence="2" id="KW-1133">Transmembrane helix</keyword>
<dbReference type="OrthoDB" id="219918at2"/>
<organism evidence="4 5">
    <name type="scientific">Bythopirellula goksoeyrii</name>
    <dbReference type="NCBI Taxonomy" id="1400387"/>
    <lineage>
        <taxon>Bacteria</taxon>
        <taxon>Pseudomonadati</taxon>
        <taxon>Planctomycetota</taxon>
        <taxon>Planctomycetia</taxon>
        <taxon>Pirellulales</taxon>
        <taxon>Lacipirellulaceae</taxon>
        <taxon>Bythopirellula</taxon>
    </lineage>
</organism>
<keyword evidence="2" id="KW-0812">Transmembrane</keyword>
<accession>A0A5B9QIT0</accession>
<feature type="domain" description="SbsA Ig-like" evidence="3">
    <location>
        <begin position="150"/>
        <end position="252"/>
    </location>
</feature>
<evidence type="ECO:0000259" key="3">
    <source>
        <dbReference type="Pfam" id="PF13205"/>
    </source>
</evidence>
<keyword evidence="5" id="KW-1185">Reference proteome</keyword>
<feature type="transmembrane region" description="Helical" evidence="2">
    <location>
        <begin position="12"/>
        <end position="28"/>
    </location>
</feature>
<reference evidence="4 5" key="1">
    <citation type="submission" date="2019-08" db="EMBL/GenBank/DDBJ databases">
        <title>Deep-cultivation of Planctomycetes and their phenomic and genomic characterization uncovers novel biology.</title>
        <authorList>
            <person name="Wiegand S."/>
            <person name="Jogler M."/>
            <person name="Boedeker C."/>
            <person name="Pinto D."/>
            <person name="Vollmers J."/>
            <person name="Rivas-Marin E."/>
            <person name="Kohn T."/>
            <person name="Peeters S.H."/>
            <person name="Heuer A."/>
            <person name="Rast P."/>
            <person name="Oberbeckmann S."/>
            <person name="Bunk B."/>
            <person name="Jeske O."/>
            <person name="Meyerdierks A."/>
            <person name="Storesund J.E."/>
            <person name="Kallscheuer N."/>
            <person name="Luecker S."/>
            <person name="Lage O.M."/>
            <person name="Pohl T."/>
            <person name="Merkel B.J."/>
            <person name="Hornburger P."/>
            <person name="Mueller R.-W."/>
            <person name="Bruemmer F."/>
            <person name="Labrenz M."/>
            <person name="Spormann A.M."/>
            <person name="Op den Camp H."/>
            <person name="Overmann J."/>
            <person name="Amann R."/>
            <person name="Jetten M.S.M."/>
            <person name="Mascher T."/>
            <person name="Medema M.H."/>
            <person name="Devos D.P."/>
            <person name="Kaster A.-K."/>
            <person name="Ovreas L."/>
            <person name="Rohde M."/>
            <person name="Galperin M.Y."/>
            <person name="Jogler C."/>
        </authorList>
    </citation>
    <scope>NUCLEOTIDE SEQUENCE [LARGE SCALE GENOMIC DNA]</scope>
    <source>
        <strain evidence="4 5">Pr1d</strain>
    </source>
</reference>
<evidence type="ECO:0000256" key="1">
    <source>
        <dbReference type="ARBA" id="ARBA00022729"/>
    </source>
</evidence>
<dbReference type="Pfam" id="PF13205">
    <property type="entry name" value="Big_5"/>
    <property type="match status" value="1"/>
</dbReference>
<protein>
    <recommendedName>
        <fullName evidence="3">SbsA Ig-like domain-containing protein</fullName>
    </recommendedName>
</protein>
<name>A0A5B9QIT0_9BACT</name>
<evidence type="ECO:0000313" key="5">
    <source>
        <dbReference type="Proteomes" id="UP000323917"/>
    </source>
</evidence>
<dbReference type="InterPro" id="IPR032812">
    <property type="entry name" value="SbsA_Ig"/>
</dbReference>